<dbReference type="GO" id="GO:1990189">
    <property type="term" value="F:protein N-terminal-serine acetyltransferase activity"/>
    <property type="evidence" value="ECO:0007669"/>
    <property type="project" value="TreeGrafter"/>
</dbReference>
<comment type="subcellular location">
    <subcellularLocation>
        <location evidence="2">Cytoplasm</location>
    </subcellularLocation>
    <subcellularLocation>
        <location evidence="1">Nucleus</location>
    </subcellularLocation>
</comment>
<dbReference type="PANTHER" id="PTHR20531:SF1">
    <property type="entry name" value="N-ALPHA-ACETYLTRANSFERASE 40"/>
    <property type="match status" value="1"/>
</dbReference>
<dbReference type="InterPro" id="IPR016181">
    <property type="entry name" value="Acyl_CoA_acyltransferase"/>
</dbReference>
<dbReference type="PANTHER" id="PTHR20531">
    <property type="entry name" value="N-ALPHA-ACETYLTRANSFERASE 40"/>
    <property type="match status" value="1"/>
</dbReference>
<dbReference type="EMBL" id="ML978122">
    <property type="protein sequence ID" value="KAF2102504.1"/>
    <property type="molecule type" value="Genomic_DNA"/>
</dbReference>
<dbReference type="GO" id="GO:0043998">
    <property type="term" value="F:histone H2A acetyltransferase activity"/>
    <property type="evidence" value="ECO:0007669"/>
    <property type="project" value="InterPro"/>
</dbReference>
<evidence type="ECO:0000256" key="2">
    <source>
        <dbReference type="ARBA" id="ARBA00004496"/>
    </source>
</evidence>
<evidence type="ECO:0000256" key="4">
    <source>
        <dbReference type="ARBA" id="ARBA00022679"/>
    </source>
</evidence>
<keyword evidence="5" id="KW-0539">Nucleus</keyword>
<keyword evidence="6" id="KW-0012">Acyltransferase</keyword>
<evidence type="ECO:0000313" key="8">
    <source>
        <dbReference type="Proteomes" id="UP000799772"/>
    </source>
</evidence>
<comment type="caution">
    <text evidence="7">The sequence shown here is derived from an EMBL/GenBank/DDBJ whole genome shotgun (WGS) entry which is preliminary data.</text>
</comment>
<dbReference type="OrthoDB" id="424551at2759"/>
<protein>
    <submittedName>
        <fullName evidence="7">Uncharacterized protein</fullName>
    </submittedName>
</protein>
<organism evidence="7 8">
    <name type="scientific">Rhizodiscina lignyota</name>
    <dbReference type="NCBI Taxonomy" id="1504668"/>
    <lineage>
        <taxon>Eukaryota</taxon>
        <taxon>Fungi</taxon>
        <taxon>Dikarya</taxon>
        <taxon>Ascomycota</taxon>
        <taxon>Pezizomycotina</taxon>
        <taxon>Dothideomycetes</taxon>
        <taxon>Pleosporomycetidae</taxon>
        <taxon>Aulographales</taxon>
        <taxon>Rhizodiscinaceae</taxon>
        <taxon>Rhizodiscina</taxon>
    </lineage>
</organism>
<name>A0A9P4MED6_9PEZI</name>
<keyword evidence="4" id="KW-0808">Transferase</keyword>
<keyword evidence="3" id="KW-0963">Cytoplasm</keyword>
<dbReference type="AlphaFoldDB" id="A0A9P4MED6"/>
<dbReference type="GO" id="GO:0010485">
    <property type="term" value="F:histone H4 acetyltransferase activity"/>
    <property type="evidence" value="ECO:0007669"/>
    <property type="project" value="InterPro"/>
</dbReference>
<dbReference type="InterPro" id="IPR039949">
    <property type="entry name" value="NAA40"/>
</dbReference>
<evidence type="ECO:0000256" key="5">
    <source>
        <dbReference type="ARBA" id="ARBA00023242"/>
    </source>
</evidence>
<reference evidence="7" key="1">
    <citation type="journal article" date="2020" name="Stud. Mycol.">
        <title>101 Dothideomycetes genomes: a test case for predicting lifestyles and emergence of pathogens.</title>
        <authorList>
            <person name="Haridas S."/>
            <person name="Albert R."/>
            <person name="Binder M."/>
            <person name="Bloem J."/>
            <person name="Labutti K."/>
            <person name="Salamov A."/>
            <person name="Andreopoulos B."/>
            <person name="Baker S."/>
            <person name="Barry K."/>
            <person name="Bills G."/>
            <person name="Bluhm B."/>
            <person name="Cannon C."/>
            <person name="Castanera R."/>
            <person name="Culley D."/>
            <person name="Daum C."/>
            <person name="Ezra D."/>
            <person name="Gonzalez J."/>
            <person name="Henrissat B."/>
            <person name="Kuo A."/>
            <person name="Liang C."/>
            <person name="Lipzen A."/>
            <person name="Lutzoni F."/>
            <person name="Magnuson J."/>
            <person name="Mondo S."/>
            <person name="Nolan M."/>
            <person name="Ohm R."/>
            <person name="Pangilinan J."/>
            <person name="Park H.-J."/>
            <person name="Ramirez L."/>
            <person name="Alfaro M."/>
            <person name="Sun H."/>
            <person name="Tritt A."/>
            <person name="Yoshinaga Y."/>
            <person name="Zwiers L.-H."/>
            <person name="Turgeon B."/>
            <person name="Goodwin S."/>
            <person name="Spatafora J."/>
            <person name="Crous P."/>
            <person name="Grigoriev I."/>
        </authorList>
    </citation>
    <scope>NUCLEOTIDE SEQUENCE</scope>
    <source>
        <strain evidence="7">CBS 133067</strain>
    </source>
</reference>
<accession>A0A9P4MED6</accession>
<dbReference type="Proteomes" id="UP000799772">
    <property type="component" value="Unassembled WGS sequence"/>
</dbReference>
<proteinExistence type="predicted"/>
<sequence>MASSEPQKLVDEANALSCSKFIEKFIRSGEQELKFATTSGAQLRIEACRSEKLSEADFTACFSLIRDTSSTAYKNSSRGWRPSAKKEEMREEDMWYLLVRPESSVEASTVSAFISFMITIEDDYPVVYVYEIHISSALRGQKLAERFYRKRGYEIDDFSPQERRLRGGKVKRPDYVILSKALQ</sequence>
<evidence type="ECO:0000313" key="7">
    <source>
        <dbReference type="EMBL" id="KAF2102504.1"/>
    </source>
</evidence>
<dbReference type="GO" id="GO:0005634">
    <property type="term" value="C:nucleus"/>
    <property type="evidence" value="ECO:0007669"/>
    <property type="project" value="UniProtKB-SubCell"/>
</dbReference>
<dbReference type="Gene3D" id="3.40.630.30">
    <property type="match status" value="2"/>
</dbReference>
<evidence type="ECO:0000256" key="6">
    <source>
        <dbReference type="ARBA" id="ARBA00023315"/>
    </source>
</evidence>
<dbReference type="SUPFAM" id="SSF55729">
    <property type="entry name" value="Acyl-CoA N-acyltransferases (Nat)"/>
    <property type="match status" value="1"/>
</dbReference>
<dbReference type="GO" id="GO:0005737">
    <property type="term" value="C:cytoplasm"/>
    <property type="evidence" value="ECO:0007669"/>
    <property type="project" value="UniProtKB-SubCell"/>
</dbReference>
<gene>
    <name evidence="7" type="ORF">NA57DRAFT_32081</name>
</gene>
<evidence type="ECO:0000256" key="3">
    <source>
        <dbReference type="ARBA" id="ARBA00022490"/>
    </source>
</evidence>
<keyword evidence="8" id="KW-1185">Reference proteome</keyword>
<evidence type="ECO:0000256" key="1">
    <source>
        <dbReference type="ARBA" id="ARBA00004123"/>
    </source>
</evidence>